<dbReference type="InterPro" id="IPR050271">
    <property type="entry name" value="UDP-glycosyltransferase"/>
</dbReference>
<keyword evidence="7" id="KW-0732">Signal</keyword>
<accession>A0A8R1DHX2</accession>
<evidence type="ECO:0000256" key="6">
    <source>
        <dbReference type="ARBA" id="ARBA00022692"/>
    </source>
</evidence>
<dbReference type="EC" id="2.4.1.17" evidence="3"/>
<evidence type="ECO:0000313" key="12">
    <source>
        <dbReference type="EnsemblMetazoa" id="CJA02594c.1"/>
    </source>
</evidence>
<evidence type="ECO:0000313" key="13">
    <source>
        <dbReference type="Proteomes" id="UP000005237"/>
    </source>
</evidence>
<dbReference type="Proteomes" id="UP000005237">
    <property type="component" value="Unassembled WGS sequence"/>
</dbReference>
<feature type="transmembrane region" description="Helical" evidence="11">
    <location>
        <begin position="2220"/>
        <end position="2243"/>
    </location>
</feature>
<evidence type="ECO:0000256" key="3">
    <source>
        <dbReference type="ARBA" id="ARBA00012544"/>
    </source>
</evidence>
<keyword evidence="4" id="KW-0328">Glycosyltransferase</keyword>
<dbReference type="SUPFAM" id="SSF53756">
    <property type="entry name" value="UDP-Glycosyltransferase/glycogen phosphorylase"/>
    <property type="match status" value="5"/>
</dbReference>
<dbReference type="GO" id="GO:0016020">
    <property type="term" value="C:membrane"/>
    <property type="evidence" value="ECO:0007669"/>
    <property type="project" value="UniProtKB-SubCell"/>
</dbReference>
<dbReference type="Gene3D" id="3.40.50.2000">
    <property type="entry name" value="Glycogen Phosphorylase B"/>
    <property type="match status" value="5"/>
</dbReference>
<evidence type="ECO:0000256" key="10">
    <source>
        <dbReference type="ARBA" id="ARBA00047475"/>
    </source>
</evidence>
<dbReference type="EnsemblMetazoa" id="CJA02594c.1">
    <property type="protein sequence ID" value="CJA02594c.1"/>
    <property type="gene ID" value="WBGene00121798"/>
</dbReference>
<evidence type="ECO:0000256" key="8">
    <source>
        <dbReference type="ARBA" id="ARBA00022989"/>
    </source>
</evidence>
<evidence type="ECO:0000256" key="7">
    <source>
        <dbReference type="ARBA" id="ARBA00022729"/>
    </source>
</evidence>
<comment type="catalytic activity">
    <reaction evidence="10">
        <text>glucuronate acceptor + UDP-alpha-D-glucuronate = acceptor beta-D-glucuronoside + UDP + H(+)</text>
        <dbReference type="Rhea" id="RHEA:21032"/>
        <dbReference type="ChEBI" id="CHEBI:15378"/>
        <dbReference type="ChEBI" id="CHEBI:58052"/>
        <dbReference type="ChEBI" id="CHEBI:58223"/>
        <dbReference type="ChEBI" id="CHEBI:132367"/>
        <dbReference type="ChEBI" id="CHEBI:132368"/>
        <dbReference type="EC" id="2.4.1.17"/>
    </reaction>
</comment>
<sequence>MNDNVKGNGKSKAARIYSFGFPEKSEWNKGAHLVDPFEDVSFPINGYSQYFSVGTAICEIGLADENLLEFITEKKYDIGAISVFDYCGFGLFAKARIPSIATFNAFPMLPIQAITSGLPNIASHTAPLFYPHDLSTLNGKLWNMIYWAYTNYIEIPQLLRKQSALFHQRFGEEIDVEEARSRVDVNFINSNEIMEKPRAIDHRIQYVGGINLRSPKPISGDLEKLMSRSKNGTVIFSFGTQVPAKAYPRSAVRNFVKVFQKFSGYTFLWKYNVQKGEEDIFEEAKNVFPLDWLPQTDLLYDKRVVAFITHAGLNSFLESSYAGKPMIAIPLFADQPHNAKNVDKFYKDLKKVYTRLSKWDSSIIICGDFNAVVGCSSDDLPFVGGHGTGQRSDNGDRLVNFAFSSRVSILNTIYPKRPNRKWTWISPNGKTKNEIDFILTNRREIAVDCEVYCDYLNCSDHRLLRARFRSTAKKEKSRKFAKAKRAGGERSWDPVRFKNTITEMLTENPPTCYEELTESIRSAASTATHATHQLSRISEATKKMMMSRFQMIHAGQTKNADLAKINNEVRRSLENDLDKWREVKSLEAASPQKTRIRLLTTTVIPAMTYGCETWTSKEADTKRLQRAVSNMFEIAGCDPPDMEKQVLRRKLKWAGHVSRMKYDRWAKIVSEWDPRGSARPRGRPPKRWADDIKDSIKIFIHNEALRGNLGHGRRRIGILEARRAWSTVGRDRVTWRSLVRNDKRVVAFITHAGLNSFLESSYAGKPMIAIPLFADQPHNAKNGVSRGTTYLLNKVKLSEESIEAAIGAVLFDESYSRNAKKISKMLAEKPAQPKDRFVEWMEYAIANPGLHKVLEHPGAKMTIFEYYCLDVILSIATIALTVTYLLYKLDLVISRMNDNVKGNGKSKAERIYSFGFPEKSPWNKGTHLVDPFQEASFPVNGFRQYHSVGTAICEIALADENLLSFITDKKYDIGAISVFDYCGIGLFAKIGIPSITSFNALPILPIQSVTNGLPNIASQTAPTFYPHDLSTLYGKLWNMIYWAHANYIEIPQLRREQSALFYQRFGGEINVEEAWSRVDVNFINSNEIMEKPRAIDHRIQYVGGINLRSPKPIDGDLEKLLSRSKNGTVIFSFGTQVPAKAYPRSAVRNFVKVFEKFSGYTFLWKYDVQKGEEEIFKRAKNVFPLDWLPQTDLLYDKRVVAFITHAGLNSFLESSYAGKPMIAIPLFADQPHNAQNGVSRGTTYLLNKVKLSEESIEAALRAVLFDESYSQNAKTISKMLAEKPAQPKDRFVEWMEYAIANPGLHKVLEHPGAKMGIFEYYCLDVDLIISRLNDNVKGNGKSKAERIYSFGFPERSAWNKATHLVDPFEDASFPINGYRLYHSVGTDICEIALADEKLLSFITEKKYDIGAVTVLDYCGVGLFVNAEIPSIATFSALPMLPIQSVTNGFSNLPSQTAPLFYPHDLSTLNGKLWNMIYWSYMNYIEIPQLIREQNALFNQRFGRKIDVEEAWSRVDVSFINSNELIEKPQAIDHRFQYVGGINLKFPKPIGDDFEKLLSISKNGTVIFSFGTQVPAKAYPKYAVKNFVKAFKKFPDYTFLWKYDMPKEEEDIFKEANNVFLLDWLPQTDLLYDKRVVAFITHAGLNSFLESSYAGKPMIAIPLFADQPHNAQNGVSRGTTYLLNKVKLSEESIEAALRAVFFDGSYSQNAKKLSKMLAEKPDQPKDRFVEWMEYAIANPGLHKVLEHPGAKMGVFEYYCLDVILLIVTMALTVTYLLYKFLNILLDLVIVRVNDKVVGNGRNRAERVYSVEFPTASPWANALHLADPFGERKFFYGDFRHWFDIGHQFCEIAVNDDKLLEFIGSKKYDIAITTEFDYCPLGVVSLFDIPAIATSNPVPIQALQAVMTGIPNPPATIVPLFQKADLTTFIGKFWNVINWAYIYYVQNPEVKRVQENILRQRFGSEFSMDRAISKIDLAFINSNEIMEKPRALNHRIQYIGGINMNLPKSLNEDFSQLLSRSQNGTVIFSFGTQVPGKSYPRYAVKNFVKVFKKFPGYTFLWKYDVQKGEEEMFEKAKNVFPIDWLPQTDLLYDTRVIGFISHVGLNSFNEASYAGKPILAIPLFADQPHNADNGVLRGTTYKLDKTELTEKSIEQGLRAILFDPIYQQNAKTLQKMLNSKPVQPKDRFVEWIEFAAENPGLHKIFALPGANMGMIEFFCLDAIFYVVFLSVSLAWLTVKVGRVVFKQFVFRVSLMEKSQ</sequence>
<keyword evidence="6 11" id="KW-0812">Transmembrane</keyword>
<evidence type="ECO:0000256" key="4">
    <source>
        <dbReference type="ARBA" id="ARBA00022676"/>
    </source>
</evidence>
<organism evidence="12 13">
    <name type="scientific">Caenorhabditis japonica</name>
    <dbReference type="NCBI Taxonomy" id="281687"/>
    <lineage>
        <taxon>Eukaryota</taxon>
        <taxon>Metazoa</taxon>
        <taxon>Ecdysozoa</taxon>
        <taxon>Nematoda</taxon>
        <taxon>Chromadorea</taxon>
        <taxon>Rhabditida</taxon>
        <taxon>Rhabditina</taxon>
        <taxon>Rhabditomorpha</taxon>
        <taxon>Rhabditoidea</taxon>
        <taxon>Rhabditidae</taxon>
        <taxon>Peloderinae</taxon>
        <taxon>Caenorhabditis</taxon>
    </lineage>
</organism>
<dbReference type="InterPro" id="IPR002213">
    <property type="entry name" value="UDP_glucos_trans"/>
</dbReference>
<dbReference type="Pfam" id="PF00201">
    <property type="entry name" value="UDPGT"/>
    <property type="match status" value="5"/>
</dbReference>
<keyword evidence="8 11" id="KW-1133">Transmembrane helix</keyword>
<evidence type="ECO:0000256" key="9">
    <source>
        <dbReference type="ARBA" id="ARBA00023136"/>
    </source>
</evidence>
<comment type="similarity">
    <text evidence="2">Belongs to the UDP-glycosyltransferase family.</text>
</comment>
<keyword evidence="13" id="KW-1185">Reference proteome</keyword>
<evidence type="ECO:0000256" key="11">
    <source>
        <dbReference type="SAM" id="Phobius"/>
    </source>
</evidence>
<evidence type="ECO:0000256" key="5">
    <source>
        <dbReference type="ARBA" id="ARBA00022679"/>
    </source>
</evidence>
<proteinExistence type="inferred from homology"/>
<reference evidence="13" key="1">
    <citation type="submission" date="2010-08" db="EMBL/GenBank/DDBJ databases">
        <authorList>
            <consortium name="Caenorhabditis japonica Sequencing Consortium"/>
            <person name="Wilson R.K."/>
        </authorList>
    </citation>
    <scope>NUCLEOTIDE SEQUENCE [LARGE SCALE GENOMIC DNA]</scope>
    <source>
        <strain evidence="13">DF5081</strain>
    </source>
</reference>
<comment type="subcellular location">
    <subcellularLocation>
        <location evidence="1">Membrane</location>
        <topology evidence="1">Single-pass membrane protein</topology>
    </subcellularLocation>
</comment>
<keyword evidence="9 11" id="KW-0472">Membrane</keyword>
<evidence type="ECO:0000256" key="2">
    <source>
        <dbReference type="ARBA" id="ARBA00009995"/>
    </source>
</evidence>
<protein>
    <recommendedName>
        <fullName evidence="3">glucuronosyltransferase</fullName>
        <ecNumber evidence="3">2.4.1.17</ecNumber>
    </recommendedName>
</protein>
<dbReference type="SUPFAM" id="SSF56219">
    <property type="entry name" value="DNase I-like"/>
    <property type="match status" value="1"/>
</dbReference>
<name>A0A8R1DHX2_CAEJA</name>
<evidence type="ECO:0000256" key="1">
    <source>
        <dbReference type="ARBA" id="ARBA00004167"/>
    </source>
</evidence>
<dbReference type="PANTHER" id="PTHR48043:SF76">
    <property type="entry name" value="GLUCURONOSYLTRANSFERASE"/>
    <property type="match status" value="1"/>
</dbReference>
<dbReference type="InterPro" id="IPR036691">
    <property type="entry name" value="Endo/exonu/phosph_ase_sf"/>
</dbReference>
<keyword evidence="5" id="KW-0808">Transferase</keyword>
<dbReference type="FunFam" id="3.40.50.2000:FF:000021">
    <property type="entry name" value="UDP-glucuronosyltransferase"/>
    <property type="match status" value="4"/>
</dbReference>
<dbReference type="GO" id="GO:0015020">
    <property type="term" value="F:glucuronosyltransferase activity"/>
    <property type="evidence" value="ECO:0007669"/>
    <property type="project" value="UniProtKB-EC"/>
</dbReference>
<dbReference type="CDD" id="cd03784">
    <property type="entry name" value="GT1_Gtf-like"/>
    <property type="match status" value="4"/>
</dbReference>
<reference evidence="12" key="2">
    <citation type="submission" date="2022-06" db="UniProtKB">
        <authorList>
            <consortium name="EnsemblMetazoa"/>
        </authorList>
    </citation>
    <scope>IDENTIFICATION</scope>
    <source>
        <strain evidence="12">DF5081</strain>
    </source>
</reference>
<dbReference type="PANTHER" id="PTHR48043">
    <property type="entry name" value="EG:EG0003.4 PROTEIN-RELATED"/>
    <property type="match status" value="1"/>
</dbReference>